<sequence>MCAVTGNLLAYIPLLLVGAGLYVPTAYFPAVRYIGYYFCFSPQTNAAYIPTRHGSLVIGLTAYSRGARKPPPLAILGSVHDDAPPTSSDESETLTVVSISPGIPCKTEYHPPAAPFLPPIDHLQGVPVTMAGGGKFDKLDLKPPEQTRTSEPWKPWEPWEIGDHAEHIREHSPGPGQVGWNPSSKGIRTE</sequence>
<dbReference type="EMBL" id="CAJMWZ010004468">
    <property type="protein sequence ID" value="CAE6490101.1"/>
    <property type="molecule type" value="Genomic_DNA"/>
</dbReference>
<proteinExistence type="predicted"/>
<protein>
    <submittedName>
        <fullName evidence="2">Uncharacterized protein</fullName>
    </submittedName>
</protein>
<feature type="compositionally biased region" description="Basic and acidic residues" evidence="1">
    <location>
        <begin position="135"/>
        <end position="145"/>
    </location>
</feature>
<feature type="compositionally biased region" description="Polar residues" evidence="1">
    <location>
        <begin position="180"/>
        <end position="190"/>
    </location>
</feature>
<dbReference type="AlphaFoldDB" id="A0A8H3CSY2"/>
<organism evidence="2 3">
    <name type="scientific">Rhizoctonia solani</name>
    <dbReference type="NCBI Taxonomy" id="456999"/>
    <lineage>
        <taxon>Eukaryota</taxon>
        <taxon>Fungi</taxon>
        <taxon>Dikarya</taxon>
        <taxon>Basidiomycota</taxon>
        <taxon>Agaricomycotina</taxon>
        <taxon>Agaricomycetes</taxon>
        <taxon>Cantharellales</taxon>
        <taxon>Ceratobasidiaceae</taxon>
        <taxon>Rhizoctonia</taxon>
    </lineage>
</organism>
<reference evidence="2" key="1">
    <citation type="submission" date="2021-01" db="EMBL/GenBank/DDBJ databases">
        <authorList>
            <person name="Kaushik A."/>
        </authorList>
    </citation>
    <scope>NUCLEOTIDE SEQUENCE</scope>
    <source>
        <strain evidence="2">Type strain: AG8-Rh-89/</strain>
    </source>
</reference>
<feature type="region of interest" description="Disordered" evidence="1">
    <location>
        <begin position="135"/>
        <end position="190"/>
    </location>
</feature>
<comment type="caution">
    <text evidence="2">The sequence shown here is derived from an EMBL/GenBank/DDBJ whole genome shotgun (WGS) entry which is preliminary data.</text>
</comment>
<evidence type="ECO:0000313" key="3">
    <source>
        <dbReference type="Proteomes" id="UP000663850"/>
    </source>
</evidence>
<accession>A0A8H3CSY2</accession>
<evidence type="ECO:0000256" key="1">
    <source>
        <dbReference type="SAM" id="MobiDB-lite"/>
    </source>
</evidence>
<evidence type="ECO:0000313" key="2">
    <source>
        <dbReference type="EMBL" id="CAE6490101.1"/>
    </source>
</evidence>
<feature type="compositionally biased region" description="Basic and acidic residues" evidence="1">
    <location>
        <begin position="161"/>
        <end position="172"/>
    </location>
</feature>
<gene>
    <name evidence="2" type="ORF">RDB_LOCUS83524</name>
</gene>
<name>A0A8H3CSY2_9AGAM</name>
<dbReference type="Proteomes" id="UP000663850">
    <property type="component" value="Unassembled WGS sequence"/>
</dbReference>